<dbReference type="EC" id="2.7.7.42" evidence="7"/>
<accession>A0A931H574</accession>
<keyword evidence="6 7" id="KW-0511">Multifunctional enzyme</keyword>
<dbReference type="InterPro" id="IPR005190">
    <property type="entry name" value="GlnE_rpt_dom"/>
</dbReference>
<dbReference type="Proteomes" id="UP000651050">
    <property type="component" value="Unassembled WGS sequence"/>
</dbReference>
<sequence length="930" mass="102919">MTLGAPAGSRQLQAVSPSGGPLPGAAADATDAPLSGHSRFAQRLRRRYAAELHLLAPGAPDRASMQSVYDALRARGDNESTALRVLRQLVMERLMSLDCDEGAPLSQVTTAVTELAEFALDVACACATRELDAQHGAPLAPDGARAELWIIGMGKLGARELNVSSDIDLVYVYDHDGETAGLPGGRGRISNHEYFGKAVKIIFGLIGDTTEHGFVFRVDLALRPNGNSGPPAVSLGALEDYFQVQGREWERFAWLKSRVVAPRDCIASGTAQGLRSAVLPFVFRRYLDYSVFDSLRVLHKQIRDHAAKRSAGRPERANDVKLSRGGIREIEFIVQLLQVVRGGHYPELRTRPTLQALQRVAAAGLMPQATADALARAYEFLRRVEHRIQYLDDQQTHVMPMSCDSDDEGDLGWIARTMGFADCCPFLHELDSHRELVAQEFDTLLGGATECKGCGGPKGKAAAPDLETLLEDLPGRLRERVAAWATHPRVLALREDARARLARLVARTGQWLAQGRVSEEAALRMADWIEPLLRRESYIALLLERPGVHERLLRVLGAARWPARYLLQHPGVIDELANDTMLAERFAPEEFERELEDRRRSLQITGEDDDEALLNLLRRAHHAEVFRTLARDVEGRLTVEQVADELSALADAVLRVTARWCWQRLKNRHRETPRFAIIGYGKLGGKELGYGSDLDIVFVFEDDDEAAPEAYAAFVRKLINWLTTKTAEGDLFEIDTALRPNGSSGLLITSFEAYDNYQQRRGSNTAWTWEHQAMTRARFVLGEPALGQRFDEVRRAVITAPRDSAALRGEIIAMREKVRAAHPVRAGLFDVKHSPGGMVDAEFAVQYLVLSQSASHPELVPNVGNIALLQRAEHCGLLPPGVGQAAAGAYRELRRVQHQARLEEKPTQVPIDTMQAERGAVVALWHAVFS</sequence>
<evidence type="ECO:0000256" key="7">
    <source>
        <dbReference type="HAMAP-Rule" id="MF_00802"/>
    </source>
</evidence>
<evidence type="ECO:0000313" key="12">
    <source>
        <dbReference type="Proteomes" id="UP000651050"/>
    </source>
</evidence>
<reference evidence="11" key="1">
    <citation type="submission" date="2020-11" db="EMBL/GenBank/DDBJ databases">
        <title>Bacterial whole genome sequence for Caenimonas sp. DR4.4.</title>
        <authorList>
            <person name="Le V."/>
            <person name="Ko S.-R."/>
            <person name="Ahn C.-Y."/>
            <person name="Oh H.-M."/>
        </authorList>
    </citation>
    <scope>NUCLEOTIDE SEQUENCE</scope>
    <source>
        <strain evidence="11">DR4.4</strain>
    </source>
</reference>
<comment type="function">
    <text evidence="7">Involved in the regulation of glutamine synthetase GlnA, a key enzyme in the process to assimilate ammonia. When cellular nitrogen levels are high, the C-terminal adenylyl transferase (AT) inactivates GlnA by covalent transfer of an adenylyl group from ATP to specific tyrosine residue of GlnA, thus reducing its activity. Conversely, when nitrogen levels are low, the N-terminal adenylyl removase (AR) activates GlnA by removing the adenylyl group by phosphorolysis, increasing its activity. The regulatory region of GlnE binds the signal transduction protein PII (GlnB) which indicates the nitrogen status of the cell.</text>
</comment>
<proteinExistence type="inferred from homology"/>
<dbReference type="SUPFAM" id="SSF81593">
    <property type="entry name" value="Nucleotidyltransferase substrate binding subunit/domain"/>
    <property type="match status" value="2"/>
</dbReference>
<keyword evidence="3 7" id="KW-0547">Nucleotide-binding</keyword>
<keyword evidence="1 7" id="KW-0808">Transferase</keyword>
<feature type="region of interest" description="Disordered" evidence="8">
    <location>
        <begin position="1"/>
        <end position="33"/>
    </location>
</feature>
<comment type="catalytic activity">
    <reaction evidence="7">
        <text>[glutamine synthetase]-L-tyrosine + ATP = [glutamine synthetase]-O(4)-(5'-adenylyl)-L-tyrosine + diphosphate</text>
        <dbReference type="Rhea" id="RHEA:18589"/>
        <dbReference type="Rhea" id="RHEA-COMP:10660"/>
        <dbReference type="Rhea" id="RHEA-COMP:10661"/>
        <dbReference type="ChEBI" id="CHEBI:30616"/>
        <dbReference type="ChEBI" id="CHEBI:33019"/>
        <dbReference type="ChEBI" id="CHEBI:46858"/>
        <dbReference type="ChEBI" id="CHEBI:83624"/>
        <dbReference type="EC" id="2.7.7.42"/>
    </reaction>
</comment>
<evidence type="ECO:0000256" key="3">
    <source>
        <dbReference type="ARBA" id="ARBA00022741"/>
    </source>
</evidence>
<keyword evidence="12" id="KW-1185">Reference proteome</keyword>
<feature type="region of interest" description="Adenylyl removase" evidence="7">
    <location>
        <begin position="1"/>
        <end position="448"/>
    </location>
</feature>
<dbReference type="GO" id="GO:0005829">
    <property type="term" value="C:cytosol"/>
    <property type="evidence" value="ECO:0007669"/>
    <property type="project" value="TreeGrafter"/>
</dbReference>
<protein>
    <recommendedName>
        <fullName evidence="7">Bifunctional glutamine synthetase adenylyltransferase/adenylyl-removing enzyme</fullName>
    </recommendedName>
    <alternativeName>
        <fullName evidence="7">ATP:glutamine synthetase adenylyltransferase</fullName>
    </alternativeName>
    <alternativeName>
        <fullName evidence="7">ATase</fullName>
    </alternativeName>
    <domain>
        <recommendedName>
            <fullName evidence="7">Glutamine synthetase adenylyl-L-tyrosine phosphorylase</fullName>
            <ecNumber evidence="7">2.7.7.89</ecNumber>
        </recommendedName>
        <alternativeName>
            <fullName evidence="7">Adenylyl removase</fullName>
            <shortName evidence="7">AR</shortName>
            <shortName evidence="7">AT-N</shortName>
        </alternativeName>
    </domain>
    <domain>
        <recommendedName>
            <fullName evidence="7">Glutamine synthetase adenylyl transferase</fullName>
            <ecNumber evidence="7">2.7.7.42</ecNumber>
        </recommendedName>
        <alternativeName>
            <fullName evidence="7">Adenylyl transferase</fullName>
            <shortName evidence="7">AT</shortName>
            <shortName evidence="7">AT-C</shortName>
        </alternativeName>
    </domain>
</protein>
<dbReference type="InterPro" id="IPR013546">
    <property type="entry name" value="PII_UdlTrfase/GS_AdlTrfase"/>
</dbReference>
<dbReference type="GO" id="GO:0000820">
    <property type="term" value="P:regulation of glutamine family amino acid metabolic process"/>
    <property type="evidence" value="ECO:0007669"/>
    <property type="project" value="UniProtKB-UniRule"/>
</dbReference>
<evidence type="ECO:0000256" key="5">
    <source>
        <dbReference type="ARBA" id="ARBA00022842"/>
    </source>
</evidence>
<feature type="domain" description="PII-uridylyltransferase/Glutamine-synthetase adenylyltransferase" evidence="10">
    <location>
        <begin position="829"/>
        <end position="902"/>
    </location>
</feature>
<evidence type="ECO:0000256" key="2">
    <source>
        <dbReference type="ARBA" id="ARBA00022695"/>
    </source>
</evidence>
<keyword evidence="11" id="KW-0436">Ligase</keyword>
<gene>
    <name evidence="7 11" type="primary">glnE</name>
    <name evidence="11" type="ORF">I5803_12550</name>
</gene>
<evidence type="ECO:0000256" key="4">
    <source>
        <dbReference type="ARBA" id="ARBA00022840"/>
    </source>
</evidence>
<dbReference type="Gene3D" id="3.30.460.10">
    <property type="entry name" value="Beta Polymerase, domain 2"/>
    <property type="match status" value="2"/>
</dbReference>
<evidence type="ECO:0000313" key="11">
    <source>
        <dbReference type="EMBL" id="MBG9388855.1"/>
    </source>
</evidence>
<feature type="domain" description="Glutamate-ammonia ligase adenylyltransferase repeated" evidence="9">
    <location>
        <begin position="550"/>
        <end position="792"/>
    </location>
</feature>
<name>A0A931H574_9BURK</name>
<comment type="cofactor">
    <cofactor evidence="7">
        <name>Mg(2+)</name>
        <dbReference type="ChEBI" id="CHEBI:18420"/>
    </cofactor>
</comment>
<evidence type="ECO:0000259" key="9">
    <source>
        <dbReference type="Pfam" id="PF03710"/>
    </source>
</evidence>
<organism evidence="11 12">
    <name type="scientific">Caenimonas aquaedulcis</name>
    <dbReference type="NCBI Taxonomy" id="2793270"/>
    <lineage>
        <taxon>Bacteria</taxon>
        <taxon>Pseudomonadati</taxon>
        <taxon>Pseudomonadota</taxon>
        <taxon>Betaproteobacteria</taxon>
        <taxon>Burkholderiales</taxon>
        <taxon>Comamonadaceae</taxon>
        <taxon>Caenimonas</taxon>
    </lineage>
</organism>
<dbReference type="InterPro" id="IPR023057">
    <property type="entry name" value="GlnE"/>
</dbReference>
<keyword evidence="5 7" id="KW-0460">Magnesium</keyword>
<keyword evidence="4 7" id="KW-0067">ATP-binding</keyword>
<dbReference type="Gene3D" id="1.20.120.1510">
    <property type="match status" value="1"/>
</dbReference>
<evidence type="ECO:0000256" key="1">
    <source>
        <dbReference type="ARBA" id="ARBA00022679"/>
    </source>
</evidence>
<comment type="similarity">
    <text evidence="7">Belongs to the GlnE family.</text>
</comment>
<dbReference type="NCBIfam" id="NF008292">
    <property type="entry name" value="PRK11072.1"/>
    <property type="match status" value="1"/>
</dbReference>
<dbReference type="Pfam" id="PF08335">
    <property type="entry name" value="GlnD_UR_UTase"/>
    <property type="match status" value="2"/>
</dbReference>
<keyword evidence="2 7" id="KW-0548">Nucleotidyltransferase</keyword>
<dbReference type="GO" id="GO:0016874">
    <property type="term" value="F:ligase activity"/>
    <property type="evidence" value="ECO:0007669"/>
    <property type="project" value="UniProtKB-KW"/>
</dbReference>
<dbReference type="AlphaFoldDB" id="A0A931H574"/>
<dbReference type="EMBL" id="JADWYS010000001">
    <property type="protein sequence ID" value="MBG9388855.1"/>
    <property type="molecule type" value="Genomic_DNA"/>
</dbReference>
<dbReference type="HAMAP" id="MF_00802">
    <property type="entry name" value="GlnE"/>
    <property type="match status" value="1"/>
</dbReference>
<dbReference type="CDD" id="cd05401">
    <property type="entry name" value="NT_GlnE_GlnD_like"/>
    <property type="match status" value="2"/>
</dbReference>
<comment type="catalytic activity">
    <reaction evidence="7">
        <text>[glutamine synthetase]-O(4)-(5'-adenylyl)-L-tyrosine + phosphate = [glutamine synthetase]-L-tyrosine + ADP</text>
        <dbReference type="Rhea" id="RHEA:43716"/>
        <dbReference type="Rhea" id="RHEA-COMP:10660"/>
        <dbReference type="Rhea" id="RHEA-COMP:10661"/>
        <dbReference type="ChEBI" id="CHEBI:43474"/>
        <dbReference type="ChEBI" id="CHEBI:46858"/>
        <dbReference type="ChEBI" id="CHEBI:83624"/>
        <dbReference type="ChEBI" id="CHEBI:456216"/>
        <dbReference type="EC" id="2.7.7.89"/>
    </reaction>
</comment>
<evidence type="ECO:0000259" key="10">
    <source>
        <dbReference type="Pfam" id="PF08335"/>
    </source>
</evidence>
<dbReference type="PANTHER" id="PTHR30621">
    <property type="entry name" value="GLUTAMINE SYNTHETASE ADENYLYLTRANSFERASE"/>
    <property type="match status" value="1"/>
</dbReference>
<dbReference type="GO" id="GO:0000287">
    <property type="term" value="F:magnesium ion binding"/>
    <property type="evidence" value="ECO:0007669"/>
    <property type="project" value="UniProtKB-UniRule"/>
</dbReference>
<dbReference type="InterPro" id="IPR043519">
    <property type="entry name" value="NT_sf"/>
</dbReference>
<comment type="caution">
    <text evidence="11">The sequence shown here is derived from an EMBL/GenBank/DDBJ whole genome shotgun (WGS) entry which is preliminary data.</text>
</comment>
<dbReference type="GO" id="GO:0005524">
    <property type="term" value="F:ATP binding"/>
    <property type="evidence" value="ECO:0007669"/>
    <property type="project" value="UniProtKB-UniRule"/>
</dbReference>
<dbReference type="PANTHER" id="PTHR30621:SF0">
    <property type="entry name" value="BIFUNCTIONAL GLUTAMINE SYNTHETASE ADENYLYLTRANSFERASE_ADENYLYL-REMOVING ENZYME"/>
    <property type="match status" value="1"/>
</dbReference>
<dbReference type="EC" id="2.7.7.89" evidence="7"/>
<feature type="domain" description="PII-uridylyltransferase/Glutamine-synthetase adenylyltransferase" evidence="10">
    <location>
        <begin position="300"/>
        <end position="444"/>
    </location>
</feature>
<evidence type="ECO:0000256" key="6">
    <source>
        <dbReference type="ARBA" id="ARBA00023268"/>
    </source>
</evidence>
<feature type="region of interest" description="Adenylyl transferase" evidence="7">
    <location>
        <begin position="448"/>
        <end position="930"/>
    </location>
</feature>
<feature type="domain" description="Glutamate-ammonia ligase adenylyltransferase repeated" evidence="9">
    <location>
        <begin position="71"/>
        <end position="261"/>
    </location>
</feature>
<evidence type="ECO:0000256" key="8">
    <source>
        <dbReference type="SAM" id="MobiDB-lite"/>
    </source>
</evidence>
<dbReference type="GO" id="GO:0047388">
    <property type="term" value="F:[glutamine synthetase]-adenylyl-L-tyrosine phosphorylase activity"/>
    <property type="evidence" value="ECO:0007669"/>
    <property type="project" value="UniProtKB-EC"/>
</dbReference>
<dbReference type="Pfam" id="PF03710">
    <property type="entry name" value="GlnE"/>
    <property type="match status" value="2"/>
</dbReference>
<dbReference type="GO" id="GO:0008882">
    <property type="term" value="F:[glutamate-ammonia-ligase] adenylyltransferase activity"/>
    <property type="evidence" value="ECO:0007669"/>
    <property type="project" value="UniProtKB-UniRule"/>
</dbReference>
<dbReference type="SUPFAM" id="SSF81301">
    <property type="entry name" value="Nucleotidyltransferase"/>
    <property type="match status" value="2"/>
</dbReference>
<dbReference type="RefSeq" id="WP_196986685.1">
    <property type="nucleotide sequence ID" value="NZ_JADWYS010000001.1"/>
</dbReference>
<dbReference type="Gene3D" id="1.20.120.330">
    <property type="entry name" value="Nucleotidyltransferases domain 2"/>
    <property type="match status" value="2"/>
</dbReference>